<dbReference type="CDD" id="cd10449">
    <property type="entry name" value="GIY-YIG_SLX1_like"/>
    <property type="match status" value="1"/>
</dbReference>
<feature type="domain" description="GIY-YIG" evidence="2">
    <location>
        <begin position="1"/>
        <end position="75"/>
    </location>
</feature>
<dbReference type="AlphaFoldDB" id="A0A4Q1K664"/>
<dbReference type="PANTHER" id="PTHR34477">
    <property type="entry name" value="UPF0213 PROTEIN YHBQ"/>
    <property type="match status" value="1"/>
</dbReference>
<dbReference type="Pfam" id="PF01541">
    <property type="entry name" value="GIY-YIG"/>
    <property type="match status" value="1"/>
</dbReference>
<dbReference type="EMBL" id="SBKO01000001">
    <property type="protein sequence ID" value="RXR21137.1"/>
    <property type="molecule type" value="Genomic_DNA"/>
</dbReference>
<protein>
    <submittedName>
        <fullName evidence="3">GIY-YIG nuclease family protein</fullName>
    </submittedName>
</protein>
<organism evidence="3 4">
    <name type="scientific">Flavobacterium amnicola</name>
    <dbReference type="NCBI Taxonomy" id="2506422"/>
    <lineage>
        <taxon>Bacteria</taxon>
        <taxon>Pseudomonadati</taxon>
        <taxon>Bacteroidota</taxon>
        <taxon>Flavobacteriia</taxon>
        <taxon>Flavobacteriales</taxon>
        <taxon>Flavobacteriaceae</taxon>
        <taxon>Flavobacterium</taxon>
    </lineage>
</organism>
<dbReference type="SUPFAM" id="SSF82771">
    <property type="entry name" value="GIY-YIG endonuclease"/>
    <property type="match status" value="1"/>
</dbReference>
<comment type="similarity">
    <text evidence="1">Belongs to the UPF0213 family.</text>
</comment>
<evidence type="ECO:0000313" key="4">
    <source>
        <dbReference type="Proteomes" id="UP000290283"/>
    </source>
</evidence>
<comment type="caution">
    <text evidence="3">The sequence shown here is derived from an EMBL/GenBank/DDBJ whole genome shotgun (WGS) entry which is preliminary data.</text>
</comment>
<gene>
    <name evidence="3" type="ORF">EQG63_04135</name>
</gene>
<dbReference type="PANTHER" id="PTHR34477:SF1">
    <property type="entry name" value="UPF0213 PROTEIN YHBQ"/>
    <property type="match status" value="1"/>
</dbReference>
<sequence>MFYTYILYSKIKDVYYKGFTSNLESRLQKHNSGESNYTASVNDWEIVYSCTFDSKTEALKEEKRLKKLNRLSLEKLISSKNNP</sequence>
<name>A0A4Q1K664_9FLAO</name>
<evidence type="ECO:0000313" key="3">
    <source>
        <dbReference type="EMBL" id="RXR21137.1"/>
    </source>
</evidence>
<evidence type="ECO:0000256" key="1">
    <source>
        <dbReference type="ARBA" id="ARBA00007435"/>
    </source>
</evidence>
<dbReference type="Gene3D" id="3.40.1440.10">
    <property type="entry name" value="GIY-YIG endonuclease"/>
    <property type="match status" value="1"/>
</dbReference>
<dbReference type="InterPro" id="IPR000305">
    <property type="entry name" value="GIY-YIG_endonuc"/>
</dbReference>
<evidence type="ECO:0000259" key="2">
    <source>
        <dbReference type="PROSITE" id="PS50164"/>
    </source>
</evidence>
<accession>A0A4Q1K664</accession>
<reference evidence="4" key="1">
    <citation type="submission" date="2019-01" db="EMBL/GenBank/DDBJ databases">
        <title>Cytophagaceae bacterium strain CAR-16.</title>
        <authorList>
            <person name="Chen W.-M."/>
        </authorList>
    </citation>
    <scope>NUCLEOTIDE SEQUENCE [LARGE SCALE GENOMIC DNA]</scope>
    <source>
        <strain evidence="4">LLJ-11</strain>
    </source>
</reference>
<proteinExistence type="inferred from homology"/>
<dbReference type="OrthoDB" id="1203060at2"/>
<keyword evidence="4" id="KW-1185">Reference proteome</keyword>
<dbReference type="InterPro" id="IPR050190">
    <property type="entry name" value="UPF0213_domain"/>
</dbReference>
<dbReference type="RefSeq" id="WP_129434715.1">
    <property type="nucleotide sequence ID" value="NZ_SBKO01000001.1"/>
</dbReference>
<dbReference type="InterPro" id="IPR035901">
    <property type="entry name" value="GIY-YIG_endonuc_sf"/>
</dbReference>
<dbReference type="Proteomes" id="UP000290283">
    <property type="component" value="Unassembled WGS sequence"/>
</dbReference>
<dbReference type="PROSITE" id="PS50164">
    <property type="entry name" value="GIY_YIG"/>
    <property type="match status" value="1"/>
</dbReference>